<evidence type="ECO:0000256" key="2">
    <source>
        <dbReference type="ARBA" id="ARBA00022448"/>
    </source>
</evidence>
<dbReference type="OrthoDB" id="9766758at2"/>
<keyword evidence="2" id="KW-0813">Transport</keyword>
<comment type="similarity">
    <text evidence="1">Belongs to the bacterial solute-binding protein 1 family.</text>
</comment>
<dbReference type="PANTHER" id="PTHR30061">
    <property type="entry name" value="MALTOSE-BINDING PERIPLASMIC PROTEIN"/>
    <property type="match status" value="1"/>
</dbReference>
<dbReference type="Pfam" id="PF01547">
    <property type="entry name" value="SBP_bac_1"/>
    <property type="match status" value="1"/>
</dbReference>
<dbReference type="InterPro" id="IPR006060">
    <property type="entry name" value="Maltose/Cyclodextrin-bd"/>
</dbReference>
<proteinExistence type="inferred from homology"/>
<dbReference type="GO" id="GO:1901982">
    <property type="term" value="F:maltose binding"/>
    <property type="evidence" value="ECO:0007669"/>
    <property type="project" value="TreeGrafter"/>
</dbReference>
<dbReference type="eggNOG" id="COG2182">
    <property type="taxonomic scope" value="Bacteria"/>
</dbReference>
<protein>
    <recommendedName>
        <fullName evidence="8">Maltodextrin-binding protein</fullName>
    </recommendedName>
</protein>
<evidence type="ECO:0000256" key="3">
    <source>
        <dbReference type="ARBA" id="ARBA00022597"/>
    </source>
</evidence>
<gene>
    <name evidence="6" type="ORF">DC28_04450</name>
</gene>
<dbReference type="GO" id="GO:0055052">
    <property type="term" value="C:ATP-binding cassette (ABC) transporter complex, substrate-binding subunit-containing"/>
    <property type="evidence" value="ECO:0007669"/>
    <property type="project" value="TreeGrafter"/>
</dbReference>
<dbReference type="PANTHER" id="PTHR30061:SF50">
    <property type="entry name" value="MALTOSE_MALTODEXTRIN-BINDING PERIPLASMIC PROTEIN"/>
    <property type="match status" value="1"/>
</dbReference>
<evidence type="ECO:0000256" key="5">
    <source>
        <dbReference type="SAM" id="MobiDB-lite"/>
    </source>
</evidence>
<keyword evidence="4" id="KW-0732">Signal</keyword>
<evidence type="ECO:0008006" key="8">
    <source>
        <dbReference type="Google" id="ProtNLM"/>
    </source>
</evidence>
<dbReference type="GO" id="GO:0042956">
    <property type="term" value="P:maltodextrin transmembrane transport"/>
    <property type="evidence" value="ECO:0007669"/>
    <property type="project" value="TreeGrafter"/>
</dbReference>
<dbReference type="GO" id="GO:0015144">
    <property type="term" value="F:carbohydrate transmembrane transporter activity"/>
    <property type="evidence" value="ECO:0007669"/>
    <property type="project" value="InterPro"/>
</dbReference>
<keyword evidence="7" id="KW-1185">Reference proteome</keyword>
<dbReference type="SUPFAM" id="SSF53850">
    <property type="entry name" value="Periplasmic binding protein-like II"/>
    <property type="match status" value="1"/>
</dbReference>
<reference evidence="6 7" key="1">
    <citation type="submission" date="2014-05" db="EMBL/GenBank/DDBJ databases">
        <title>De novo Genome Sequence of Spirocheata sp.</title>
        <authorList>
            <person name="Shivani Y."/>
            <person name="Subhash Y."/>
            <person name="Tushar L."/>
            <person name="Sasikala C."/>
            <person name="Ramana C.V."/>
        </authorList>
    </citation>
    <scope>NUCLEOTIDE SEQUENCE [LARGE SCALE GENOMIC DNA]</scope>
    <source>
        <strain evidence="6 7">JC230</strain>
    </source>
</reference>
<name>A0A098R0C3_9SPIO</name>
<dbReference type="EMBL" id="JNUP01000031">
    <property type="protein sequence ID" value="KGE73369.1"/>
    <property type="molecule type" value="Genomic_DNA"/>
</dbReference>
<dbReference type="Gene3D" id="3.40.190.10">
    <property type="entry name" value="Periplasmic binding protein-like II"/>
    <property type="match status" value="2"/>
</dbReference>
<feature type="region of interest" description="Disordered" evidence="5">
    <location>
        <begin position="429"/>
        <end position="452"/>
    </location>
</feature>
<organism evidence="6 7">
    <name type="scientific">Spirochaeta lutea</name>
    <dbReference type="NCBI Taxonomy" id="1480694"/>
    <lineage>
        <taxon>Bacteria</taxon>
        <taxon>Pseudomonadati</taxon>
        <taxon>Spirochaetota</taxon>
        <taxon>Spirochaetia</taxon>
        <taxon>Spirochaetales</taxon>
        <taxon>Spirochaetaceae</taxon>
        <taxon>Spirochaeta</taxon>
    </lineage>
</organism>
<dbReference type="Proteomes" id="UP000029692">
    <property type="component" value="Unassembled WGS sequence"/>
</dbReference>
<accession>A0A098R0C3</accession>
<evidence type="ECO:0000313" key="7">
    <source>
        <dbReference type="Proteomes" id="UP000029692"/>
    </source>
</evidence>
<dbReference type="GO" id="GO:0015768">
    <property type="term" value="P:maltose transport"/>
    <property type="evidence" value="ECO:0007669"/>
    <property type="project" value="TreeGrafter"/>
</dbReference>
<comment type="caution">
    <text evidence="6">The sequence shown here is derived from an EMBL/GenBank/DDBJ whole genome shotgun (WGS) entry which is preliminary data.</text>
</comment>
<dbReference type="InterPro" id="IPR006059">
    <property type="entry name" value="SBP"/>
</dbReference>
<sequence length="452" mass="49356">MVPGLECLRYSGRSLREIKTVKSILTAAFFGVILDLHGKRFPYDLKEVVMKSRVLLSILVFSLVGLVYAGGQGEQQGGEASQGPIELTLWHETEPAIADALKQELKALEPEIVVNVVRKEKVTEALKLAAGDPSASPDLFWFAHDKIGLFATIGALEPLDTVMTEDARAGFVPMANEAVSFNGRPYMVPATFETLLFMYNKDLMTTPPRTTDELLSLMESQTTEDQYVYVEQHSTAYYAAAWINGFGGYIINGQAEPGLNLDETVQAVDYHSRFVDYMPIDGEWNTVTTLFTEGKAASTLNGPWLIPAVREKGINLGFAPMPVIDEVGEPLKPFTGVQGLMVVSSSPNKEAALRVAEFVTSKGLGERLALATGAAPAHLEAYNNPEIRGNELIMAIRGAGEAATPMPNVPEMDVMWVTTETALVNVNKQGRDPQAELDKAQADSEQKIRDMQ</sequence>
<evidence type="ECO:0000256" key="1">
    <source>
        <dbReference type="ARBA" id="ARBA00008520"/>
    </source>
</evidence>
<evidence type="ECO:0000256" key="4">
    <source>
        <dbReference type="ARBA" id="ARBA00022729"/>
    </source>
</evidence>
<keyword evidence="3" id="KW-0762">Sugar transport</keyword>
<dbReference type="STRING" id="1480694.DC28_04450"/>
<dbReference type="PRINTS" id="PR00181">
    <property type="entry name" value="MALTOSEBP"/>
</dbReference>
<evidence type="ECO:0000313" key="6">
    <source>
        <dbReference type="EMBL" id="KGE73369.1"/>
    </source>
</evidence>
<dbReference type="AlphaFoldDB" id="A0A098R0C3"/>